<evidence type="ECO:0000313" key="1">
    <source>
        <dbReference type="EMBL" id="QTA78216.1"/>
    </source>
</evidence>
<organism evidence="1 2">
    <name type="scientific">Desulfonema limicola</name>
    <dbReference type="NCBI Taxonomy" id="45656"/>
    <lineage>
        <taxon>Bacteria</taxon>
        <taxon>Pseudomonadati</taxon>
        <taxon>Thermodesulfobacteriota</taxon>
        <taxon>Desulfobacteria</taxon>
        <taxon>Desulfobacterales</taxon>
        <taxon>Desulfococcaceae</taxon>
        <taxon>Desulfonema</taxon>
    </lineage>
</organism>
<accession>A0A975B3R3</accession>
<dbReference type="Proteomes" id="UP000663720">
    <property type="component" value="Chromosome"/>
</dbReference>
<evidence type="ECO:0000313" key="2">
    <source>
        <dbReference type="Proteomes" id="UP000663720"/>
    </source>
</evidence>
<reference evidence="1" key="1">
    <citation type="journal article" date="2021" name="Microb. Physiol.">
        <title>Proteogenomic Insights into the Physiology of Marine, Sulfate-Reducing, Filamentous Desulfonema limicola and Desulfonema magnum.</title>
        <authorList>
            <person name="Schnaars V."/>
            <person name="Wohlbrand L."/>
            <person name="Scheve S."/>
            <person name="Hinrichs C."/>
            <person name="Reinhardt R."/>
            <person name="Rabus R."/>
        </authorList>
    </citation>
    <scope>NUCLEOTIDE SEQUENCE</scope>
    <source>
        <strain evidence="1">5ac10</strain>
    </source>
</reference>
<sequence length="99" mass="11432">MSTKIEDESWVWVVVQKTDIQEEIVGQHYEKENISFIPAFLKKDDAQNAYKKMALAPGITVEIQTIRLKHLKIEASQNGFLIFIINENMEIIDKISPDL</sequence>
<dbReference type="AlphaFoldDB" id="A0A975B3R3"/>
<dbReference type="RefSeq" id="WP_207690104.1">
    <property type="nucleotide sequence ID" value="NZ_CP061799.1"/>
</dbReference>
<gene>
    <name evidence="1" type="ORF">dnl_04330</name>
</gene>
<protein>
    <submittedName>
        <fullName evidence="1">Uncharacterized protein</fullName>
    </submittedName>
</protein>
<dbReference type="EMBL" id="CP061799">
    <property type="protein sequence ID" value="QTA78216.1"/>
    <property type="molecule type" value="Genomic_DNA"/>
</dbReference>
<dbReference type="KEGG" id="dli:dnl_04330"/>
<keyword evidence="2" id="KW-1185">Reference proteome</keyword>
<name>A0A975B3R3_9BACT</name>
<proteinExistence type="predicted"/>